<comment type="caution">
    <text evidence="2">The sequence shown here is derived from an EMBL/GenBank/DDBJ whole genome shotgun (WGS) entry which is preliminary data.</text>
</comment>
<dbReference type="Proteomes" id="UP001151760">
    <property type="component" value="Unassembled WGS sequence"/>
</dbReference>
<feature type="region of interest" description="Disordered" evidence="1">
    <location>
        <begin position="199"/>
        <end position="237"/>
    </location>
</feature>
<accession>A0ABQ5J196</accession>
<keyword evidence="3" id="KW-1185">Reference proteome</keyword>
<proteinExistence type="predicted"/>
<dbReference type="EMBL" id="BQNB010021420">
    <property type="protein sequence ID" value="GJU06199.1"/>
    <property type="molecule type" value="Genomic_DNA"/>
</dbReference>
<reference evidence="2" key="1">
    <citation type="journal article" date="2022" name="Int. J. Mol. Sci.">
        <title>Draft Genome of Tanacetum Coccineum: Genomic Comparison of Closely Related Tanacetum-Family Plants.</title>
        <authorList>
            <person name="Yamashiro T."/>
            <person name="Shiraishi A."/>
            <person name="Nakayama K."/>
            <person name="Satake H."/>
        </authorList>
    </citation>
    <scope>NUCLEOTIDE SEQUENCE</scope>
</reference>
<evidence type="ECO:0000313" key="2">
    <source>
        <dbReference type="EMBL" id="GJU06199.1"/>
    </source>
</evidence>
<feature type="compositionally biased region" description="Basic and acidic residues" evidence="1">
    <location>
        <begin position="210"/>
        <end position="223"/>
    </location>
</feature>
<name>A0ABQ5J196_9ASTR</name>
<protein>
    <submittedName>
        <fullName evidence="2">Uncharacterized protein</fullName>
    </submittedName>
</protein>
<organism evidence="2 3">
    <name type="scientific">Tanacetum coccineum</name>
    <dbReference type="NCBI Taxonomy" id="301880"/>
    <lineage>
        <taxon>Eukaryota</taxon>
        <taxon>Viridiplantae</taxon>
        <taxon>Streptophyta</taxon>
        <taxon>Embryophyta</taxon>
        <taxon>Tracheophyta</taxon>
        <taxon>Spermatophyta</taxon>
        <taxon>Magnoliopsida</taxon>
        <taxon>eudicotyledons</taxon>
        <taxon>Gunneridae</taxon>
        <taxon>Pentapetalae</taxon>
        <taxon>asterids</taxon>
        <taxon>campanulids</taxon>
        <taxon>Asterales</taxon>
        <taxon>Asteraceae</taxon>
        <taxon>Asteroideae</taxon>
        <taxon>Anthemideae</taxon>
        <taxon>Anthemidinae</taxon>
        <taxon>Tanacetum</taxon>
    </lineage>
</organism>
<gene>
    <name evidence="2" type="ORF">Tco_1122629</name>
</gene>
<feature type="compositionally biased region" description="Low complexity" evidence="1">
    <location>
        <begin position="200"/>
        <end position="209"/>
    </location>
</feature>
<evidence type="ECO:0000313" key="3">
    <source>
        <dbReference type="Proteomes" id="UP001151760"/>
    </source>
</evidence>
<feature type="non-terminal residue" evidence="2">
    <location>
        <position position="237"/>
    </location>
</feature>
<evidence type="ECO:0000256" key="1">
    <source>
        <dbReference type="SAM" id="MobiDB-lite"/>
    </source>
</evidence>
<reference evidence="2" key="2">
    <citation type="submission" date="2022-01" db="EMBL/GenBank/DDBJ databases">
        <authorList>
            <person name="Yamashiro T."/>
            <person name="Shiraishi A."/>
            <person name="Satake H."/>
            <person name="Nakayama K."/>
        </authorList>
    </citation>
    <scope>NUCLEOTIDE SEQUENCE</scope>
</reference>
<sequence length="237" mass="25847">MDFIQLGWVSRVDEMILARVSSGFAGEKDSKALVTLDGEGVDWTSHSEDEQENYALMAYSSSGSDTEREQLGDASIEIHAYTQALKKVGAQLPKSSSLGLAACASFVRAKTKCACCVRGFSSKSQPSIAFVLLWSQSQPLKILWEWCRIANMAFIQLGGSSRVVEMILARVSSGFAGRKYGKTSKLYMGLARAGKKTFWGSSSVSSGESVVHEEKKRKEKEVSTEDALSTNKEKDST</sequence>